<dbReference type="PROSITE" id="PS51123">
    <property type="entry name" value="OMPA_2"/>
    <property type="match status" value="1"/>
</dbReference>
<keyword evidence="1" id="KW-0472">Membrane</keyword>
<sequence>MIKMKKSIYQFTFIALIVGLAFTSCVSGKKFAASEARADKLQKENADTQSQLNESKMQSMKLNNEMASLQKEKETFQKEYNSIQNDLMLLSSESKMTIREQAERLKELQDIIQSQNEKTTHLKNSISQALLNYKTDELNVYQQDGKVYVSLEEKLLFKSGSDVVDPKGKEALKSLAGVLNSTNDFTVDIEGHTDNVPIKTQRFKDNWDLSTARASSIVRILTKDYGFDATRITASGKGEFHPVKPNASVEGRAGNRRTEIILSPDLQEIYKLLYQ</sequence>
<dbReference type="InterPro" id="IPR050330">
    <property type="entry name" value="Bact_OuterMem_StrucFunc"/>
</dbReference>
<dbReference type="CDD" id="cd07185">
    <property type="entry name" value="OmpA_C-like"/>
    <property type="match status" value="1"/>
</dbReference>
<dbReference type="Pfam" id="PF00691">
    <property type="entry name" value="OmpA"/>
    <property type="match status" value="1"/>
</dbReference>
<dbReference type="PROSITE" id="PS51257">
    <property type="entry name" value="PROKAR_LIPOPROTEIN"/>
    <property type="match status" value="1"/>
</dbReference>
<dbReference type="Proteomes" id="UP000266441">
    <property type="component" value="Unassembled WGS sequence"/>
</dbReference>
<feature type="domain" description="OmpA-like" evidence="3">
    <location>
        <begin position="144"/>
        <end position="266"/>
    </location>
</feature>
<keyword evidence="4" id="KW-0282">Flagellum</keyword>
<keyword evidence="5" id="KW-1185">Reference proteome</keyword>
<proteinExistence type="predicted"/>
<keyword evidence="4" id="KW-0969">Cilium</keyword>
<keyword evidence="4" id="KW-0966">Cell projection</keyword>
<name>A0A399CW16_9BACT</name>
<accession>A0A399CW16</accession>
<dbReference type="InterPro" id="IPR036737">
    <property type="entry name" value="OmpA-like_sf"/>
</dbReference>
<dbReference type="SUPFAM" id="SSF103088">
    <property type="entry name" value="OmpA-like"/>
    <property type="match status" value="1"/>
</dbReference>
<dbReference type="PANTHER" id="PTHR30329:SF21">
    <property type="entry name" value="LIPOPROTEIN YIAD-RELATED"/>
    <property type="match status" value="1"/>
</dbReference>
<dbReference type="InterPro" id="IPR006665">
    <property type="entry name" value="OmpA-like"/>
</dbReference>
<evidence type="ECO:0000313" key="5">
    <source>
        <dbReference type="Proteomes" id="UP000266441"/>
    </source>
</evidence>
<keyword evidence="2" id="KW-0175">Coiled coil</keyword>
<dbReference type="OrthoDB" id="9815217at2"/>
<comment type="caution">
    <text evidence="4">The sequence shown here is derived from an EMBL/GenBank/DDBJ whole genome shotgun (WGS) entry which is preliminary data.</text>
</comment>
<evidence type="ECO:0000256" key="2">
    <source>
        <dbReference type="SAM" id="Coils"/>
    </source>
</evidence>
<evidence type="ECO:0000256" key="1">
    <source>
        <dbReference type="PROSITE-ProRule" id="PRU00473"/>
    </source>
</evidence>
<dbReference type="PANTHER" id="PTHR30329">
    <property type="entry name" value="STATOR ELEMENT OF FLAGELLAR MOTOR COMPLEX"/>
    <property type="match status" value="1"/>
</dbReference>
<evidence type="ECO:0000259" key="3">
    <source>
        <dbReference type="PROSITE" id="PS51123"/>
    </source>
</evidence>
<gene>
    <name evidence="4" type="ORF">D1164_20050</name>
</gene>
<dbReference type="GO" id="GO:0016020">
    <property type="term" value="C:membrane"/>
    <property type="evidence" value="ECO:0007669"/>
    <property type="project" value="UniProtKB-UniRule"/>
</dbReference>
<dbReference type="Gene3D" id="3.30.1330.60">
    <property type="entry name" value="OmpA-like domain"/>
    <property type="match status" value="1"/>
</dbReference>
<organism evidence="4 5">
    <name type="scientific">Mariniphaga sediminis</name>
    <dbReference type="NCBI Taxonomy" id="1628158"/>
    <lineage>
        <taxon>Bacteria</taxon>
        <taxon>Pseudomonadati</taxon>
        <taxon>Bacteroidota</taxon>
        <taxon>Bacteroidia</taxon>
        <taxon>Marinilabiliales</taxon>
        <taxon>Prolixibacteraceae</taxon>
        <taxon>Mariniphaga</taxon>
    </lineage>
</organism>
<reference evidence="4 5" key="1">
    <citation type="journal article" date="2015" name="Int. J. Syst. Evol. Microbiol.">
        <title>Mariniphaga sediminis sp. nov., isolated from coastal sediment.</title>
        <authorList>
            <person name="Wang F.Q."/>
            <person name="Shen Q.Y."/>
            <person name="Chen G.J."/>
            <person name="Du Z.J."/>
        </authorList>
    </citation>
    <scope>NUCLEOTIDE SEQUENCE [LARGE SCALE GENOMIC DNA]</scope>
    <source>
        <strain evidence="4 5">SY21</strain>
    </source>
</reference>
<feature type="coiled-coil region" evidence="2">
    <location>
        <begin position="31"/>
        <end position="118"/>
    </location>
</feature>
<protein>
    <submittedName>
        <fullName evidence="4">Flagellar motor protein MotB</fullName>
    </submittedName>
</protein>
<dbReference type="EMBL" id="QWET01000021">
    <property type="protein sequence ID" value="RIH63423.1"/>
    <property type="molecule type" value="Genomic_DNA"/>
</dbReference>
<dbReference type="AlphaFoldDB" id="A0A399CW16"/>
<evidence type="ECO:0000313" key="4">
    <source>
        <dbReference type="EMBL" id="RIH63423.1"/>
    </source>
</evidence>